<feature type="domain" description="Piezo THU9 and anchor" evidence="5">
    <location>
        <begin position="2021"/>
        <end position="2198"/>
    </location>
</feature>
<dbReference type="GO" id="GO:0016020">
    <property type="term" value="C:membrane"/>
    <property type="evidence" value="ECO:0007669"/>
    <property type="project" value="InterPro"/>
</dbReference>
<feature type="transmembrane region" description="Helical" evidence="2">
    <location>
        <begin position="1908"/>
        <end position="1927"/>
    </location>
</feature>
<proteinExistence type="predicted"/>
<feature type="transmembrane region" description="Helical" evidence="2">
    <location>
        <begin position="92"/>
        <end position="113"/>
    </location>
</feature>
<evidence type="ECO:0000256" key="1">
    <source>
        <dbReference type="SAM" id="MobiDB-lite"/>
    </source>
</evidence>
<feature type="region of interest" description="Disordered" evidence="1">
    <location>
        <begin position="2568"/>
        <end position="2681"/>
    </location>
</feature>
<keyword evidence="3" id="KW-0732">Signal</keyword>
<evidence type="ECO:0000259" key="4">
    <source>
        <dbReference type="Pfam" id="PF12166"/>
    </source>
</evidence>
<feature type="transmembrane region" description="Helical" evidence="2">
    <location>
        <begin position="858"/>
        <end position="876"/>
    </location>
</feature>
<feature type="compositionally biased region" description="Low complexity" evidence="1">
    <location>
        <begin position="297"/>
        <end position="312"/>
    </location>
</feature>
<dbReference type="Pfam" id="PF24874">
    <property type="entry name" value="Piezo_THU9_anchor"/>
    <property type="match status" value="2"/>
</dbReference>
<dbReference type="OrthoDB" id="248120at2759"/>
<feature type="domain" description="Piezo THU9 and anchor" evidence="5">
    <location>
        <begin position="1906"/>
        <end position="1974"/>
    </location>
</feature>
<protein>
    <recommendedName>
        <fullName evidence="8">Piezo non-specific cation channel R-Ras-binding domain-containing protein</fullName>
    </recommendedName>
</protein>
<gene>
    <name evidence="6" type="ORF">FOZ60_008421</name>
</gene>
<feature type="transmembrane region" description="Helical" evidence="2">
    <location>
        <begin position="1169"/>
        <end position="1186"/>
    </location>
</feature>
<keyword evidence="2" id="KW-0812">Transmembrane</keyword>
<feature type="transmembrane region" description="Helical" evidence="2">
    <location>
        <begin position="2468"/>
        <end position="2491"/>
    </location>
</feature>
<feature type="transmembrane region" description="Helical" evidence="2">
    <location>
        <begin position="408"/>
        <end position="432"/>
    </location>
</feature>
<feature type="compositionally biased region" description="Polar residues" evidence="1">
    <location>
        <begin position="2653"/>
        <end position="2675"/>
    </location>
</feature>
<feature type="transmembrane region" description="Helical" evidence="2">
    <location>
        <begin position="2176"/>
        <end position="2197"/>
    </location>
</feature>
<feature type="transmembrane region" description="Helical" evidence="2">
    <location>
        <begin position="188"/>
        <end position="208"/>
    </location>
</feature>
<feature type="transmembrane region" description="Helical" evidence="2">
    <location>
        <begin position="2017"/>
        <end position="2040"/>
    </location>
</feature>
<dbReference type="PROSITE" id="PS51257">
    <property type="entry name" value="PROKAR_LIPOPROTEIN"/>
    <property type="match status" value="1"/>
</dbReference>
<feature type="transmembrane region" description="Helical" evidence="2">
    <location>
        <begin position="1583"/>
        <end position="1602"/>
    </location>
</feature>
<feature type="transmembrane region" description="Helical" evidence="2">
    <location>
        <begin position="650"/>
        <end position="670"/>
    </location>
</feature>
<keyword evidence="2" id="KW-1133">Transmembrane helix</keyword>
<feature type="signal peptide" evidence="3">
    <location>
        <begin position="1"/>
        <end position="26"/>
    </location>
</feature>
<feature type="transmembrane region" description="Helical" evidence="2">
    <location>
        <begin position="386"/>
        <end position="403"/>
    </location>
</feature>
<dbReference type="EMBL" id="JABANP010000338">
    <property type="protein sequence ID" value="KAF4683918.1"/>
    <property type="molecule type" value="Genomic_DNA"/>
</dbReference>
<dbReference type="Pfam" id="PF12166">
    <property type="entry name" value="Piezo_cap"/>
    <property type="match status" value="1"/>
</dbReference>
<feature type="transmembrane region" description="Helical" evidence="2">
    <location>
        <begin position="1079"/>
        <end position="1098"/>
    </location>
</feature>
<dbReference type="InterPro" id="IPR027272">
    <property type="entry name" value="Piezo"/>
</dbReference>
<feature type="transmembrane region" description="Helical" evidence="2">
    <location>
        <begin position="357"/>
        <end position="380"/>
    </location>
</feature>
<evidence type="ECO:0000313" key="7">
    <source>
        <dbReference type="Proteomes" id="UP000541610"/>
    </source>
</evidence>
<dbReference type="GO" id="GO:0050982">
    <property type="term" value="P:detection of mechanical stimulus"/>
    <property type="evidence" value="ECO:0007669"/>
    <property type="project" value="TreeGrafter"/>
</dbReference>
<feature type="transmembrane region" description="Helical" evidence="2">
    <location>
        <begin position="2060"/>
        <end position="2077"/>
    </location>
</feature>
<keyword evidence="2" id="KW-0472">Membrane</keyword>
<feature type="transmembrane region" description="Helical" evidence="2">
    <location>
        <begin position="1547"/>
        <end position="1574"/>
    </location>
</feature>
<dbReference type="GO" id="GO:0008381">
    <property type="term" value="F:mechanosensitive monoatomic ion channel activity"/>
    <property type="evidence" value="ECO:0007669"/>
    <property type="project" value="InterPro"/>
</dbReference>
<dbReference type="InterPro" id="IPR056770">
    <property type="entry name" value="Piezo_THU9_anchor"/>
</dbReference>
<feature type="transmembrane region" description="Helical" evidence="2">
    <location>
        <begin position="707"/>
        <end position="732"/>
    </location>
</feature>
<dbReference type="GO" id="GO:0071260">
    <property type="term" value="P:cellular response to mechanical stimulus"/>
    <property type="evidence" value="ECO:0007669"/>
    <property type="project" value="TreeGrafter"/>
</dbReference>
<feature type="transmembrane region" description="Helical" evidence="2">
    <location>
        <begin position="1947"/>
        <end position="1964"/>
    </location>
</feature>
<feature type="chain" id="PRO_5029665000" description="Piezo non-specific cation channel R-Ras-binding domain-containing protein" evidence="3">
    <location>
        <begin position="27"/>
        <end position="2681"/>
    </location>
</feature>
<reference evidence="6 7" key="1">
    <citation type="submission" date="2020-04" db="EMBL/GenBank/DDBJ databases">
        <title>Perkinsus olseni comparative genomics.</title>
        <authorList>
            <person name="Bogema D.R."/>
        </authorList>
    </citation>
    <scope>NUCLEOTIDE SEQUENCE [LARGE SCALE GENOMIC DNA]</scope>
    <source>
        <strain evidence="6">00978-12</strain>
    </source>
</reference>
<sequence length="2681" mass="296914">MLPLRSPIPPLLGLAVFAMVIAVSCTEDSTVPGIGYLFISLSLLAYRAWPRLSIGPIPIISLLAFIVIVMLALQGGLYPTTYASIYFGSSKIGWYVVGGLVLALLLPDCFDLYPLALQKLSLPLSSVPPLAQTIITFLLMTWQILLSPCLLTLPYIPLVFLGLYVWAIPKCRDSPVHKASKRNLMITILAYTWCQGFTMYVLSLPAAVASTMNTTLWVPQMIGSPMVKEYKSVNSPGFQMNFSVMLFSVAGLVLQATLLPWFIQPYEPLTKQWYLLPTLRHSSVEMTTPRPSREGRSFPTPSTSTSSERSPSILTHRFRKASAADHDDEDVLSAAENGLAPYDGMAKKKRPWVLRAWTAFLDTIALSVGSPLILICWAVVIPSTLATPLQIAGCGLLILPNLVGTRVVFGVIVCYAAFLTVLNIVCSIPWTFAQKVSTSRHTFFLKSVGFHFYDFGDGSQVGWRFLAISLQFLLTCILAAIWQWHFSSAKRARLEHSHHEEEPIFPKWMKGPTAQYVWKTVRRVLTHADFAVVCILIIVMIVLAVSRESNVFILIYLFFALVLIVQPEGIIKQLVTQALILSSVVCCAVSMEYAIWNYSTFSLDPFPTVFVPAIAHLCIFLVAILPNRLPPAHDLHRASTPIGAFLREHWTAISRVAVYIALFWTLWVALTKPVDVFSIVMLAIFVVQVAIYQLLFKNSERYLGIIVVNYALAYFCIAVVGWRCVALYPSIYEELTNSVAYPLSSELGIDKTAAGIWKTTLTAFSAVVCMRMVRFASSLLMLDDLDQADESDVDLPRDPRSLGMRVFESIVIYAARVLPSVVMYCIFLFSAFETSLASVVLMIAAAIILCVGRGWGTLNVVVSLAVSVFFILQYAFRFSFAENSIPADTEQWLGFSWTGASVGRNIGILILCVVQRNIDYTARYGLSPWGRKPLEISSSSLAFYTPAIAVSALMITAAARSNVYSYIYYAMAASLMSAMKHGSSPRLQRLVITSLVLVLCVIVQLLLRLWYPPWCSDCPPRYDGGWFCGSPWIAAGSAYTASCEDDWQRFLVAPESLEGYTALNFYGEVPSNITVMNPIPGAALIWELSCLWIIVMLMRNIRIGLYRGPPRGSSSMLTRQNAALSLDRTAKSGTRSPGKWSLLAMRLWIYVLWLLTFLSSFAYTMETNVMTDVMLCMFIGLLRFHFDLKAARRHMVVITMCAAATVFGLQLFYQIPFIPCRVWQDACNPHAVVDGTARVPYISCATCVHLQDVYHDNRDRCGALVEHDVFTWLQIFFQVIGFGKSHGGITLPFPFGFGPVLLALCAAVIQLRIYDNPGYDVIESEYIHEIRSRKGKARRFVNEFNANLFILSRQATCTIGGIAAKLRRVREKVDTFVDINQKGFDVTVTTRLAAENRLSIGRNRLDLLEQGGSKAGFQEVETMETEQLRIDGFSEFESRRALEICHHHPHEAQALLSDARRFGLGKMQESQVLMSYSERQKEAFEEEPPGVLASIWQWVVQRLENGTNSVRFLEDYRAADPQTLHTRAGGLAAVAAKYLASSTAFPVYLFIVLDFLVATSIFDAVRVIFALWFVPRWPLQPRWVWEVLIIATAIWFVLRMAYQTPLLCAAASTDSNFGIFWRFGSGATSPVYFEGGYGNPRMSTVSSCPKYVDVGWDVWIGIAKVTGESALPKQRSTGLIGYVWADVLLLLALYFHKWSLQLCGLWEFVQVADPRDEQAAILVPREGLGLLSSNLLDDVETEMDPLSEHSSEADDHSESIGNTALVRGNTVYQSISSSSASDSDYASAVSTTIASFADVYGMPLISVGYAELSRYATSRYMCNEDVQGRCVPAWSEDLASVSRLLDGYRRMRWLSQRVYANKETLRFPHTEDGHSTGSAPTSGGRTDWLGRIYYYLDPFAAHKVGHDYYITLFLLALFLWIWCILTYHQMSGDSGEDVLGVLKSNKFSASLAVLMISHLVLIVLDRAYYRASCMNDTGTIDVDLSQADTPFTADDAASGTATIESCRMSVRRKTTRVAMGWFIFRVILLLAIVLALHITILVNLVPHGDASAFTPVIQNWAMSIYYMVFVLYLVVSLKQLRDGVPRVWRDSLRPAKSWNAVRNTFAGYAISAYKVIPFLQEVRRTVDWAVTPTSLDLSQYFLLEDAHNNFWDVSQEMDDRRENWPAERKKFWWEKCMSGCCLTVILVIIIVLPILIFSTFSPFSKNAYVTEASMKVSLNIQSCGSDCESPYYIFQDLYSSPILHSVQVTGSAATKFLQTQPGVSTDAAVQNITFPLGSSTVIQASPNRIRSITDLIGPDVLDENLRLELKLAVSWSRSNSVGYTSSGDYDMSLCGCDASVVRTTGDLCKDCSLGAYPLQFDDFRKSVSTLIQNPSASVLFPNFGPSVIHIATTNKASWNDYVKDPTMWYSLVSSITGSQGSQFALMGSSEEDSCPGQGGVVCSNGVSTGVNGVSFTLILDKVFGGNEVGGFLSLGILGFYVTIIYAIGQFIRVMFQDASQKVIYSEIPNPQELLDLISGVAIAQVYGDMRREFVMYNCLVKILRSPETLIAIGGADLTGYGAYRNDQPPYPDLLGPLDNRPPPVQPSQSEGAPASRGSGDGTETPEHAVESSPTSAVGLEGSSVGPQDHRVPTGVVSEGSGERSSAESVLAINPTSGSVTEVSAPTCASGTTQQPADRPME</sequence>
<feature type="transmembrane region" description="Helical" evidence="2">
    <location>
        <begin position="461"/>
        <end position="484"/>
    </location>
</feature>
<dbReference type="PANTHER" id="PTHR13167">
    <property type="entry name" value="PIEZO-TYPE MECHANOSENSITIVE ION CHANNEL COMPONENT"/>
    <property type="match status" value="1"/>
</dbReference>
<comment type="caution">
    <text evidence="6">The sequence shown here is derived from an EMBL/GenBank/DDBJ whole genome shotgun (WGS) entry which is preliminary data.</text>
</comment>
<feature type="transmembrane region" description="Helical" evidence="2">
    <location>
        <begin position="551"/>
        <end position="571"/>
    </location>
</feature>
<feature type="transmembrane region" description="Helical" evidence="2">
    <location>
        <begin position="145"/>
        <end position="167"/>
    </location>
</feature>
<evidence type="ECO:0000256" key="3">
    <source>
        <dbReference type="SAM" id="SignalP"/>
    </source>
</evidence>
<feature type="transmembrane region" description="Helical" evidence="2">
    <location>
        <begin position="835"/>
        <end position="851"/>
    </location>
</feature>
<feature type="transmembrane region" description="Helical" evidence="2">
    <location>
        <begin position="32"/>
        <end position="49"/>
    </location>
</feature>
<feature type="transmembrane region" description="Helical" evidence="2">
    <location>
        <begin position="1195"/>
        <end position="1213"/>
    </location>
</feature>
<dbReference type="GO" id="GO:0005261">
    <property type="term" value="F:monoatomic cation channel activity"/>
    <property type="evidence" value="ECO:0007669"/>
    <property type="project" value="TreeGrafter"/>
</dbReference>
<dbReference type="GO" id="GO:0042391">
    <property type="term" value="P:regulation of membrane potential"/>
    <property type="evidence" value="ECO:0007669"/>
    <property type="project" value="TreeGrafter"/>
</dbReference>
<feature type="region of interest" description="Disordered" evidence="1">
    <location>
        <begin position="285"/>
        <end position="312"/>
    </location>
</feature>
<evidence type="ECO:0000256" key="2">
    <source>
        <dbReference type="SAM" id="Phobius"/>
    </source>
</evidence>
<accession>A0A7J6NJ54</accession>
<feature type="transmembrane region" description="Helical" evidence="2">
    <location>
        <begin position="896"/>
        <end position="914"/>
    </location>
</feature>
<feature type="transmembrane region" description="Helical" evidence="2">
    <location>
        <begin position="1143"/>
        <end position="1163"/>
    </location>
</feature>
<feature type="transmembrane region" description="Helical" evidence="2">
    <location>
        <begin position="524"/>
        <end position="545"/>
    </location>
</feature>
<feature type="transmembrane region" description="Helical" evidence="2">
    <location>
        <begin position="676"/>
        <end position="695"/>
    </location>
</feature>
<feature type="transmembrane region" description="Helical" evidence="2">
    <location>
        <begin position="990"/>
        <end position="1011"/>
    </location>
</feature>
<name>A0A7J6NJ54_PEROL</name>
<evidence type="ECO:0000259" key="5">
    <source>
        <dbReference type="Pfam" id="PF24874"/>
    </source>
</evidence>
<evidence type="ECO:0008006" key="8">
    <source>
        <dbReference type="Google" id="ProtNLM"/>
    </source>
</evidence>
<feature type="transmembrane region" description="Helical" evidence="2">
    <location>
        <begin position="61"/>
        <end position="80"/>
    </location>
</feature>
<feature type="transmembrane region" description="Helical" evidence="2">
    <location>
        <begin position="242"/>
        <end position="263"/>
    </location>
</feature>
<feature type="transmembrane region" description="Helical" evidence="2">
    <location>
        <begin position="608"/>
        <end position="629"/>
    </location>
</feature>
<feature type="domain" description="Piezo non-specific cation channel cap" evidence="4">
    <location>
        <begin position="2266"/>
        <end position="2554"/>
    </location>
</feature>
<feature type="transmembrane region" description="Helical" evidence="2">
    <location>
        <begin position="578"/>
        <end position="596"/>
    </location>
</feature>
<organism evidence="6 7">
    <name type="scientific">Perkinsus olseni</name>
    <name type="common">Perkinsus atlanticus</name>
    <dbReference type="NCBI Taxonomy" id="32597"/>
    <lineage>
        <taxon>Eukaryota</taxon>
        <taxon>Sar</taxon>
        <taxon>Alveolata</taxon>
        <taxon>Perkinsozoa</taxon>
        <taxon>Perkinsea</taxon>
        <taxon>Perkinsida</taxon>
        <taxon>Perkinsidae</taxon>
        <taxon>Perkinsus</taxon>
    </lineage>
</organism>
<dbReference type="PANTHER" id="PTHR13167:SF25">
    <property type="entry name" value="PIEZO-TYPE MECHANOSENSITIVE ION CHANNEL COMPONENT"/>
    <property type="match status" value="1"/>
</dbReference>
<evidence type="ECO:0000313" key="6">
    <source>
        <dbReference type="EMBL" id="KAF4683918.1"/>
    </source>
</evidence>
<dbReference type="InterPro" id="IPR031334">
    <property type="entry name" value="Piezo_cap_dom"/>
</dbReference>
<dbReference type="Proteomes" id="UP000541610">
    <property type="component" value="Unassembled WGS sequence"/>
</dbReference>